<sequence length="531" mass="63089">MSVRDPHIDMPEIRITRISDNYLQYAADEENEQKPRPPTRAEKKAARKEAKRLQKVEEQKLVMRHALEVELELGKRMEQRGKEEWDEMASQIKIVELRDEMIQWGEQSQRIIDNKNDRIQMLLDDMAQTHRQQSRSFGKTLELIDHIDDCYQAMLEGTKNMYEQQAEDLLKEYYDEVHLRTEEVDAMRQNSENIIHASNLSTRHQLQEDYKIYLEQRDDNVNREIERRFEIRDQVVNKMLEMQRQLNDFVDSLHNTELDAHKYERIRSLTERQQAFFEESKKLDAEESKMINKQNEIQTEMLQVETENNSVINDLRLEFEYFSNVRKKIEERMHSDRTTTHEKLRILSTECYELTKKFEKIVKSGELLLALSITCRKLQTESEKIIVGGEIVEPIDVGEVDEHFTLQTLDIKKHVDISEEDLVNLNKSLKNFWRQQAMAQAQNLLLLEEKRSLTEENQRYIDFIKSMSKTDNAEELRSAMIVQPVIEKVPLLFDTKCRFYKLRNTRESITADKDAKKQAMLTIKALTLDNL</sequence>
<keyword evidence="4" id="KW-0175">Coiled coil</keyword>
<dbReference type="SMR" id="B4K0I2"/>
<evidence type="ECO:0000256" key="10">
    <source>
        <dbReference type="ARBA" id="ARBA00040899"/>
    </source>
</evidence>
<dbReference type="GO" id="GO:0060285">
    <property type="term" value="P:cilium-dependent cell motility"/>
    <property type="evidence" value="ECO:0007669"/>
    <property type="project" value="TreeGrafter"/>
</dbReference>
<dbReference type="eggNOG" id="ENOG502TKUR">
    <property type="taxonomic scope" value="Eukaryota"/>
</dbReference>
<evidence type="ECO:0000256" key="2">
    <source>
        <dbReference type="ARBA" id="ARBA00022490"/>
    </source>
</evidence>
<comment type="similarity">
    <text evidence="9">Belongs to the DRC2 family.</text>
</comment>
<dbReference type="GO" id="GO:0070286">
    <property type="term" value="P:axonemal dynein complex assembly"/>
    <property type="evidence" value="ECO:0007669"/>
    <property type="project" value="InterPro"/>
</dbReference>
<dbReference type="PhylomeDB" id="B4K0I2"/>
<dbReference type="EMBL" id="CH916456">
    <property type="protein sequence ID" value="EDV98662.1"/>
    <property type="molecule type" value="Genomic_DNA"/>
</dbReference>
<evidence type="ECO:0000256" key="6">
    <source>
        <dbReference type="ARBA" id="ARBA00023212"/>
    </source>
</evidence>
<dbReference type="GO" id="GO:0005858">
    <property type="term" value="C:axonemal dynein complex"/>
    <property type="evidence" value="ECO:0007669"/>
    <property type="project" value="InterPro"/>
</dbReference>
<keyword evidence="7" id="KW-0966">Cell projection</keyword>
<comment type="function">
    <text evidence="12">Component of the nexin-dynein regulatory complex (N-DRC), a key regulator of ciliary/flagellar motility which maintains the alignment and integrity of the distal axoneme and regulates microtubule sliding in motile axonemes. Plays a critical role in the assembly of N-DRC and also stabilizes the assembly of multiple inner dynein arms and radial spokes. Coassembles with DRC1 to form a central scaffold needed for assembly of the N-DRC and its attachment to the outer doublet microtubules.</text>
</comment>
<dbReference type="STRING" id="7222.B4K0I2"/>
<evidence type="ECO:0000256" key="5">
    <source>
        <dbReference type="ARBA" id="ARBA00023069"/>
    </source>
</evidence>
<keyword evidence="3" id="KW-0282">Flagellum</keyword>
<dbReference type="Proteomes" id="UP000001070">
    <property type="component" value="Unassembled WGS sequence"/>
</dbReference>
<dbReference type="AlphaFoldDB" id="B4K0I2"/>
<keyword evidence="5" id="KW-0969">Cilium</keyword>
<feature type="domain" description="Dynein regulatory complex protein 1/2 N-terminal" evidence="13">
    <location>
        <begin position="44"/>
        <end position="143"/>
    </location>
</feature>
<evidence type="ECO:0000256" key="9">
    <source>
        <dbReference type="ARBA" id="ARBA00038424"/>
    </source>
</evidence>
<evidence type="ECO:0000259" key="13">
    <source>
        <dbReference type="Pfam" id="PF14772"/>
    </source>
</evidence>
<protein>
    <recommendedName>
        <fullName evidence="10">Dynein regulatory complex subunit 2</fullName>
    </recommendedName>
    <alternativeName>
        <fullName evidence="11">Coiled-coil domain-containing protein 65</fullName>
    </alternativeName>
</protein>
<evidence type="ECO:0000313" key="15">
    <source>
        <dbReference type="Proteomes" id="UP000001070"/>
    </source>
</evidence>
<reference evidence="14 15" key="1">
    <citation type="journal article" date="2007" name="Nature">
        <title>Evolution of genes and genomes on the Drosophila phylogeny.</title>
        <authorList>
            <consortium name="Drosophila 12 Genomes Consortium"/>
            <person name="Clark A.G."/>
            <person name="Eisen M.B."/>
            <person name="Smith D.R."/>
            <person name="Bergman C.M."/>
            <person name="Oliver B."/>
            <person name="Markow T.A."/>
            <person name="Kaufman T.C."/>
            <person name="Kellis M."/>
            <person name="Gelbart W."/>
            <person name="Iyer V.N."/>
            <person name="Pollard D.A."/>
            <person name="Sackton T.B."/>
            <person name="Larracuente A.M."/>
            <person name="Singh N.D."/>
            <person name="Abad J.P."/>
            <person name="Abt D.N."/>
            <person name="Adryan B."/>
            <person name="Aguade M."/>
            <person name="Akashi H."/>
            <person name="Anderson W.W."/>
            <person name="Aquadro C.F."/>
            <person name="Ardell D.H."/>
            <person name="Arguello R."/>
            <person name="Artieri C.G."/>
            <person name="Barbash D.A."/>
            <person name="Barker D."/>
            <person name="Barsanti P."/>
            <person name="Batterham P."/>
            <person name="Batzoglou S."/>
            <person name="Begun D."/>
            <person name="Bhutkar A."/>
            <person name="Blanco E."/>
            <person name="Bosak S.A."/>
            <person name="Bradley R.K."/>
            <person name="Brand A.D."/>
            <person name="Brent M.R."/>
            <person name="Brooks A.N."/>
            <person name="Brown R.H."/>
            <person name="Butlin R.K."/>
            <person name="Caggese C."/>
            <person name="Calvi B.R."/>
            <person name="Bernardo de Carvalho A."/>
            <person name="Caspi A."/>
            <person name="Castrezana S."/>
            <person name="Celniker S.E."/>
            <person name="Chang J.L."/>
            <person name="Chapple C."/>
            <person name="Chatterji S."/>
            <person name="Chinwalla A."/>
            <person name="Civetta A."/>
            <person name="Clifton S.W."/>
            <person name="Comeron J.M."/>
            <person name="Costello J.C."/>
            <person name="Coyne J.A."/>
            <person name="Daub J."/>
            <person name="David R.G."/>
            <person name="Delcher A.L."/>
            <person name="Delehaunty K."/>
            <person name="Do C.B."/>
            <person name="Ebling H."/>
            <person name="Edwards K."/>
            <person name="Eickbush T."/>
            <person name="Evans J.D."/>
            <person name="Filipski A."/>
            <person name="Findeiss S."/>
            <person name="Freyhult E."/>
            <person name="Fulton L."/>
            <person name="Fulton R."/>
            <person name="Garcia A.C."/>
            <person name="Gardiner A."/>
            <person name="Garfield D.A."/>
            <person name="Garvin B.E."/>
            <person name="Gibson G."/>
            <person name="Gilbert D."/>
            <person name="Gnerre S."/>
            <person name="Godfrey J."/>
            <person name="Good R."/>
            <person name="Gotea V."/>
            <person name="Gravely B."/>
            <person name="Greenberg A.J."/>
            <person name="Griffiths-Jones S."/>
            <person name="Gross S."/>
            <person name="Guigo R."/>
            <person name="Gustafson E.A."/>
            <person name="Haerty W."/>
            <person name="Hahn M.W."/>
            <person name="Halligan D.L."/>
            <person name="Halpern A.L."/>
            <person name="Halter G.M."/>
            <person name="Han M.V."/>
            <person name="Heger A."/>
            <person name="Hillier L."/>
            <person name="Hinrichs A.S."/>
            <person name="Holmes I."/>
            <person name="Hoskins R.A."/>
            <person name="Hubisz M.J."/>
            <person name="Hultmark D."/>
            <person name="Huntley M.A."/>
            <person name="Jaffe D.B."/>
            <person name="Jagadeeshan S."/>
            <person name="Jeck W.R."/>
            <person name="Johnson J."/>
            <person name="Jones C.D."/>
            <person name="Jordan W.C."/>
            <person name="Karpen G.H."/>
            <person name="Kataoka E."/>
            <person name="Keightley P.D."/>
            <person name="Kheradpour P."/>
            <person name="Kirkness E.F."/>
            <person name="Koerich L.B."/>
            <person name="Kristiansen K."/>
            <person name="Kudrna D."/>
            <person name="Kulathinal R.J."/>
            <person name="Kumar S."/>
            <person name="Kwok R."/>
            <person name="Lander E."/>
            <person name="Langley C.H."/>
            <person name="Lapoint R."/>
            <person name="Lazzaro B.P."/>
            <person name="Lee S.J."/>
            <person name="Levesque L."/>
            <person name="Li R."/>
            <person name="Lin C.F."/>
            <person name="Lin M.F."/>
            <person name="Lindblad-Toh K."/>
            <person name="Llopart A."/>
            <person name="Long M."/>
            <person name="Low L."/>
            <person name="Lozovsky E."/>
            <person name="Lu J."/>
            <person name="Luo M."/>
            <person name="Machado C.A."/>
            <person name="Makalowski W."/>
            <person name="Marzo M."/>
            <person name="Matsuda M."/>
            <person name="Matzkin L."/>
            <person name="McAllister B."/>
            <person name="McBride C.S."/>
            <person name="McKernan B."/>
            <person name="McKernan K."/>
            <person name="Mendez-Lago M."/>
            <person name="Minx P."/>
            <person name="Mollenhauer M.U."/>
            <person name="Montooth K."/>
            <person name="Mount S.M."/>
            <person name="Mu X."/>
            <person name="Myers E."/>
            <person name="Negre B."/>
            <person name="Newfeld S."/>
            <person name="Nielsen R."/>
            <person name="Noor M.A."/>
            <person name="O'Grady P."/>
            <person name="Pachter L."/>
            <person name="Papaceit M."/>
            <person name="Parisi M.J."/>
            <person name="Parisi M."/>
            <person name="Parts L."/>
            <person name="Pedersen J.S."/>
            <person name="Pesole G."/>
            <person name="Phillippy A.M."/>
            <person name="Ponting C.P."/>
            <person name="Pop M."/>
            <person name="Porcelli D."/>
            <person name="Powell J.R."/>
            <person name="Prohaska S."/>
            <person name="Pruitt K."/>
            <person name="Puig M."/>
            <person name="Quesneville H."/>
            <person name="Ram K.R."/>
            <person name="Rand D."/>
            <person name="Rasmussen M.D."/>
            <person name="Reed L.K."/>
            <person name="Reenan R."/>
            <person name="Reily A."/>
            <person name="Remington K.A."/>
            <person name="Rieger T.T."/>
            <person name="Ritchie M.G."/>
            <person name="Robin C."/>
            <person name="Rogers Y.H."/>
            <person name="Rohde C."/>
            <person name="Rozas J."/>
            <person name="Rubenfield M.J."/>
            <person name="Ruiz A."/>
            <person name="Russo S."/>
            <person name="Salzberg S.L."/>
            <person name="Sanchez-Gracia A."/>
            <person name="Saranga D.J."/>
            <person name="Sato H."/>
            <person name="Schaeffer S.W."/>
            <person name="Schatz M.C."/>
            <person name="Schlenke T."/>
            <person name="Schwartz R."/>
            <person name="Segarra C."/>
            <person name="Singh R.S."/>
            <person name="Sirot L."/>
            <person name="Sirota M."/>
            <person name="Sisneros N.B."/>
            <person name="Smith C.D."/>
            <person name="Smith T.F."/>
            <person name="Spieth J."/>
            <person name="Stage D.E."/>
            <person name="Stark A."/>
            <person name="Stephan W."/>
            <person name="Strausberg R.L."/>
            <person name="Strempel S."/>
            <person name="Sturgill D."/>
            <person name="Sutton G."/>
            <person name="Sutton G.G."/>
            <person name="Tao W."/>
            <person name="Teichmann S."/>
            <person name="Tobari Y.N."/>
            <person name="Tomimura Y."/>
            <person name="Tsolas J.M."/>
            <person name="Valente V.L."/>
            <person name="Venter E."/>
            <person name="Venter J.C."/>
            <person name="Vicario S."/>
            <person name="Vieira F.G."/>
            <person name="Vilella A.J."/>
            <person name="Villasante A."/>
            <person name="Walenz B."/>
            <person name="Wang J."/>
            <person name="Wasserman M."/>
            <person name="Watts T."/>
            <person name="Wilson D."/>
            <person name="Wilson R.K."/>
            <person name="Wing R.A."/>
            <person name="Wolfner M.F."/>
            <person name="Wong A."/>
            <person name="Wong G.K."/>
            <person name="Wu C.I."/>
            <person name="Wu G."/>
            <person name="Yamamoto D."/>
            <person name="Yang H.P."/>
            <person name="Yang S.P."/>
            <person name="Yorke J.A."/>
            <person name="Yoshida K."/>
            <person name="Zdobnov E."/>
            <person name="Zhang P."/>
            <person name="Zhang Y."/>
            <person name="Zimin A.V."/>
            <person name="Baldwin J."/>
            <person name="Abdouelleil A."/>
            <person name="Abdulkadir J."/>
            <person name="Abebe A."/>
            <person name="Abera B."/>
            <person name="Abreu J."/>
            <person name="Acer S.C."/>
            <person name="Aftuck L."/>
            <person name="Alexander A."/>
            <person name="An P."/>
            <person name="Anderson E."/>
            <person name="Anderson S."/>
            <person name="Arachi H."/>
            <person name="Azer M."/>
            <person name="Bachantsang P."/>
            <person name="Barry A."/>
            <person name="Bayul T."/>
            <person name="Berlin A."/>
            <person name="Bessette D."/>
            <person name="Bloom T."/>
            <person name="Blye J."/>
            <person name="Boguslavskiy L."/>
            <person name="Bonnet C."/>
            <person name="Boukhgalter B."/>
            <person name="Bourzgui I."/>
            <person name="Brown A."/>
            <person name="Cahill P."/>
            <person name="Channer S."/>
            <person name="Cheshatsang Y."/>
            <person name="Chuda L."/>
            <person name="Citroen M."/>
            <person name="Collymore A."/>
            <person name="Cooke P."/>
            <person name="Costello M."/>
            <person name="D'Aco K."/>
            <person name="Daza R."/>
            <person name="De Haan G."/>
            <person name="DeGray S."/>
            <person name="DeMaso C."/>
            <person name="Dhargay N."/>
            <person name="Dooley K."/>
            <person name="Dooley E."/>
            <person name="Doricent M."/>
            <person name="Dorje P."/>
            <person name="Dorjee K."/>
            <person name="Dupes A."/>
            <person name="Elong R."/>
            <person name="Falk J."/>
            <person name="Farina A."/>
            <person name="Faro S."/>
            <person name="Ferguson D."/>
            <person name="Fisher S."/>
            <person name="Foley C.D."/>
            <person name="Franke A."/>
            <person name="Friedrich D."/>
            <person name="Gadbois L."/>
            <person name="Gearin G."/>
            <person name="Gearin C.R."/>
            <person name="Giannoukos G."/>
            <person name="Goode T."/>
            <person name="Graham J."/>
            <person name="Grandbois E."/>
            <person name="Grewal S."/>
            <person name="Gyaltsen K."/>
            <person name="Hafez N."/>
            <person name="Hagos B."/>
            <person name="Hall J."/>
            <person name="Henson C."/>
            <person name="Hollinger A."/>
            <person name="Honan T."/>
            <person name="Huard M.D."/>
            <person name="Hughes L."/>
            <person name="Hurhula B."/>
            <person name="Husby M.E."/>
            <person name="Kamat A."/>
            <person name="Kanga B."/>
            <person name="Kashin S."/>
            <person name="Khazanovich D."/>
            <person name="Kisner P."/>
            <person name="Lance K."/>
            <person name="Lara M."/>
            <person name="Lee W."/>
            <person name="Lennon N."/>
            <person name="Letendre F."/>
            <person name="LeVine R."/>
            <person name="Lipovsky A."/>
            <person name="Liu X."/>
            <person name="Liu J."/>
            <person name="Liu S."/>
            <person name="Lokyitsang T."/>
            <person name="Lokyitsang Y."/>
            <person name="Lubonja R."/>
            <person name="Lui A."/>
            <person name="MacDonald P."/>
            <person name="Magnisalis V."/>
            <person name="Maru K."/>
            <person name="Matthews C."/>
            <person name="McCusker W."/>
            <person name="McDonough S."/>
            <person name="Mehta T."/>
            <person name="Meldrim J."/>
            <person name="Meneus L."/>
            <person name="Mihai O."/>
            <person name="Mihalev A."/>
            <person name="Mihova T."/>
            <person name="Mittelman R."/>
            <person name="Mlenga V."/>
            <person name="Montmayeur A."/>
            <person name="Mulrain L."/>
            <person name="Navidi A."/>
            <person name="Naylor J."/>
            <person name="Negash T."/>
            <person name="Nguyen T."/>
            <person name="Nguyen N."/>
            <person name="Nicol R."/>
            <person name="Norbu C."/>
            <person name="Norbu N."/>
            <person name="Novod N."/>
            <person name="O'Neill B."/>
            <person name="Osman S."/>
            <person name="Markiewicz E."/>
            <person name="Oyono O.L."/>
            <person name="Patti C."/>
            <person name="Phunkhang P."/>
            <person name="Pierre F."/>
            <person name="Priest M."/>
            <person name="Raghuraman S."/>
            <person name="Rege F."/>
            <person name="Reyes R."/>
            <person name="Rise C."/>
            <person name="Rogov P."/>
            <person name="Ross K."/>
            <person name="Ryan E."/>
            <person name="Settipalli S."/>
            <person name="Shea T."/>
            <person name="Sherpa N."/>
            <person name="Shi L."/>
            <person name="Shih D."/>
            <person name="Sparrow T."/>
            <person name="Spaulding J."/>
            <person name="Stalker J."/>
            <person name="Stange-Thomann N."/>
            <person name="Stavropoulos S."/>
            <person name="Stone C."/>
            <person name="Strader C."/>
            <person name="Tesfaye S."/>
            <person name="Thomson T."/>
            <person name="Thoulutsang Y."/>
            <person name="Thoulutsang D."/>
            <person name="Topham K."/>
            <person name="Topping I."/>
            <person name="Tsamla T."/>
            <person name="Vassiliev H."/>
            <person name="Vo A."/>
            <person name="Wangchuk T."/>
            <person name="Wangdi T."/>
            <person name="Weiand M."/>
            <person name="Wilkinson J."/>
            <person name="Wilson A."/>
            <person name="Yadav S."/>
            <person name="Young G."/>
            <person name="Yu Q."/>
            <person name="Zembek L."/>
            <person name="Zhong D."/>
            <person name="Zimmer A."/>
            <person name="Zwirko Z."/>
            <person name="Jaffe D.B."/>
            <person name="Alvarez P."/>
            <person name="Brockman W."/>
            <person name="Butler J."/>
            <person name="Chin C."/>
            <person name="Gnerre S."/>
            <person name="Grabherr M."/>
            <person name="Kleber M."/>
            <person name="Mauceli E."/>
            <person name="MacCallum I."/>
        </authorList>
    </citation>
    <scope>NUCLEOTIDE SEQUENCE [LARGE SCALE GENOMIC DNA]</scope>
    <source>
        <strain evidence="15">Tucson 15287-2541.00</strain>
    </source>
</reference>
<evidence type="ECO:0000256" key="1">
    <source>
        <dbReference type="ARBA" id="ARBA00004611"/>
    </source>
</evidence>
<dbReference type="GO" id="GO:0003352">
    <property type="term" value="P:regulation of cilium movement"/>
    <property type="evidence" value="ECO:0007669"/>
    <property type="project" value="TreeGrafter"/>
</dbReference>
<accession>B4K0I2</accession>
<evidence type="ECO:0000313" key="14">
    <source>
        <dbReference type="EMBL" id="EDV98662.1"/>
    </source>
</evidence>
<keyword evidence="6" id="KW-0206">Cytoskeleton</keyword>
<evidence type="ECO:0000256" key="3">
    <source>
        <dbReference type="ARBA" id="ARBA00022846"/>
    </source>
</evidence>
<proteinExistence type="inferred from homology"/>
<evidence type="ECO:0000256" key="4">
    <source>
        <dbReference type="ARBA" id="ARBA00023054"/>
    </source>
</evidence>
<evidence type="ECO:0000256" key="8">
    <source>
        <dbReference type="ARBA" id="ARBA00037841"/>
    </source>
</evidence>
<dbReference type="PANTHER" id="PTHR21625:SF0">
    <property type="entry name" value="DYNEIN REGULATORY COMPLEX SUBUNIT 2"/>
    <property type="match status" value="1"/>
</dbReference>
<name>B4K0I2_DROGR</name>
<organism evidence="15">
    <name type="scientific">Drosophila grimshawi</name>
    <name type="common">Hawaiian fruit fly</name>
    <name type="synonym">Idiomyia grimshawi</name>
    <dbReference type="NCBI Taxonomy" id="7222"/>
    <lineage>
        <taxon>Eukaryota</taxon>
        <taxon>Metazoa</taxon>
        <taxon>Ecdysozoa</taxon>
        <taxon>Arthropoda</taxon>
        <taxon>Hexapoda</taxon>
        <taxon>Insecta</taxon>
        <taxon>Pterygota</taxon>
        <taxon>Neoptera</taxon>
        <taxon>Endopterygota</taxon>
        <taxon>Diptera</taxon>
        <taxon>Brachycera</taxon>
        <taxon>Muscomorpha</taxon>
        <taxon>Ephydroidea</taxon>
        <taxon>Drosophilidae</taxon>
        <taxon>Drosophila</taxon>
        <taxon>Hawaiian Drosophila</taxon>
    </lineage>
</organism>
<dbReference type="Pfam" id="PF14772">
    <property type="entry name" value="NYD-SP28"/>
    <property type="match status" value="1"/>
</dbReference>
<dbReference type="InterPro" id="IPR039505">
    <property type="entry name" value="DRC1/2_N"/>
</dbReference>
<comment type="subcellular location">
    <subcellularLocation>
        <location evidence="1">Cytoplasm</location>
        <location evidence="1">Cytoskeleton</location>
        <location evidence="1">Flagellum axoneme</location>
    </subcellularLocation>
    <subcellularLocation>
        <location evidence="8">Cytoplasm</location>
        <location evidence="8">Cytoskeleton</location>
        <location evidence="8">Flagellum basal body</location>
    </subcellularLocation>
</comment>
<dbReference type="InParanoid" id="B4K0I2"/>
<evidence type="ECO:0000256" key="12">
    <source>
        <dbReference type="ARBA" id="ARBA00045865"/>
    </source>
</evidence>
<dbReference type="PANTHER" id="PTHR21625">
    <property type="entry name" value="NYD-SP28 PROTEIN"/>
    <property type="match status" value="1"/>
</dbReference>
<dbReference type="InterPro" id="IPR039750">
    <property type="entry name" value="DRC1/DRC2"/>
</dbReference>
<dbReference type="HOGENOM" id="CLU_511201_0_0_1"/>
<evidence type="ECO:0000256" key="7">
    <source>
        <dbReference type="ARBA" id="ARBA00023273"/>
    </source>
</evidence>
<keyword evidence="15" id="KW-1185">Reference proteome</keyword>
<keyword evidence="2" id="KW-0963">Cytoplasm</keyword>
<dbReference type="OMA" id="VRRMTHM"/>
<evidence type="ECO:0000256" key="11">
    <source>
        <dbReference type="ARBA" id="ARBA00041517"/>
    </source>
</evidence>
<dbReference type="OrthoDB" id="7760980at2759"/>
<gene>
    <name evidence="14" type="primary">Dgri\GH12124</name>
    <name evidence="14" type="ORF">Dgri_GH12124</name>
</gene>